<gene>
    <name evidence="1" type="ORF">C942_04058</name>
</gene>
<sequence length="37" mass="4273">MAKRRLLHQLLPLAPAMNPRIYSTLQCNERIVGFSAY</sequence>
<reference evidence="1 2" key="1">
    <citation type="submission" date="2012-12" db="EMBL/GenBank/DDBJ databases">
        <title>Genome Assembly of Photobacterium sp. AK15.</title>
        <authorList>
            <person name="Khatri I."/>
            <person name="Vaidya B."/>
            <person name="Srinivas T.N.R."/>
            <person name="Subramanian S."/>
            <person name="Pinnaka A."/>
        </authorList>
    </citation>
    <scope>NUCLEOTIDE SEQUENCE [LARGE SCALE GENOMIC DNA]</scope>
    <source>
        <strain evidence="1 2">AK15</strain>
    </source>
</reference>
<evidence type="ECO:0000313" key="2">
    <source>
        <dbReference type="Proteomes" id="UP000011134"/>
    </source>
</evidence>
<dbReference type="Proteomes" id="UP000011134">
    <property type="component" value="Unassembled WGS sequence"/>
</dbReference>
<dbReference type="AlphaFoldDB" id="L8J6S3"/>
<comment type="caution">
    <text evidence="1">The sequence shown here is derived from an EMBL/GenBank/DDBJ whole genome shotgun (WGS) entry which is preliminary data.</text>
</comment>
<accession>L8J6S3</accession>
<keyword evidence="2" id="KW-1185">Reference proteome</keyword>
<evidence type="ECO:0000313" key="1">
    <source>
        <dbReference type="EMBL" id="ELR63162.1"/>
    </source>
</evidence>
<organism evidence="1 2">
    <name type="scientific">Photobacterium marinum</name>
    <dbReference type="NCBI Taxonomy" id="1056511"/>
    <lineage>
        <taxon>Bacteria</taxon>
        <taxon>Pseudomonadati</taxon>
        <taxon>Pseudomonadota</taxon>
        <taxon>Gammaproteobacteria</taxon>
        <taxon>Vibrionales</taxon>
        <taxon>Vibrionaceae</taxon>
        <taxon>Photobacterium</taxon>
    </lineage>
</organism>
<protein>
    <submittedName>
        <fullName evidence="1">Uncharacterized protein</fullName>
    </submittedName>
</protein>
<proteinExistence type="predicted"/>
<dbReference type="EMBL" id="AMZO01000054">
    <property type="protein sequence ID" value="ELR63162.1"/>
    <property type="molecule type" value="Genomic_DNA"/>
</dbReference>
<name>L8J6S3_9GAMM</name>
<dbReference type="PATRIC" id="fig|1056511.3.peg.4871"/>